<dbReference type="Proteomes" id="UP000075680">
    <property type="component" value="Unassembled WGS sequence"/>
</dbReference>
<evidence type="ECO:0000313" key="1">
    <source>
        <dbReference type="EMBL" id="KXZ65959.1"/>
    </source>
</evidence>
<proteinExistence type="predicted"/>
<organism evidence="1 2">
    <name type="scientific">Acinetobacter venetianus</name>
    <dbReference type="NCBI Taxonomy" id="52133"/>
    <lineage>
        <taxon>Bacteria</taxon>
        <taxon>Pseudomonadati</taxon>
        <taxon>Pseudomonadota</taxon>
        <taxon>Gammaproteobacteria</taxon>
        <taxon>Moraxellales</taxon>
        <taxon>Moraxellaceae</taxon>
        <taxon>Acinetobacter</taxon>
    </lineage>
</organism>
<dbReference type="EMBL" id="JRUE01000212">
    <property type="protein sequence ID" value="KXZ65959.1"/>
    <property type="molecule type" value="Genomic_DNA"/>
</dbReference>
<protein>
    <submittedName>
        <fullName evidence="1">Uncharacterized protein</fullName>
    </submittedName>
</protein>
<accession>A0A150HM35</accession>
<comment type="caution">
    <text evidence="1">The sequence shown here is derived from an EMBL/GenBank/DDBJ whole genome shotgun (WGS) entry which is preliminary data.</text>
</comment>
<dbReference type="AlphaFoldDB" id="A0A150HM35"/>
<reference evidence="1 2" key="1">
    <citation type="journal article" date="2016" name="Sci. Rep.">
        <title>Genomic and phenotypic characterization of the species Acinetobacter venetianus.</title>
        <authorList>
            <person name="Fondi M."/>
            <person name="Maida I."/>
            <person name="Perrin E."/>
            <person name="Orlandini V."/>
            <person name="La Torre L."/>
            <person name="Bosi E."/>
            <person name="Negroni A."/>
            <person name="Zanaroli G."/>
            <person name="Fava F."/>
            <person name="Decorosi F."/>
            <person name="Giovannetti L."/>
            <person name="Viti C."/>
            <person name="Vaneechoutte M."/>
            <person name="Dijkshoorn L."/>
            <person name="Fani R."/>
        </authorList>
    </citation>
    <scope>NUCLEOTIDE SEQUENCE [LARGE SCALE GENOMIC DNA]</scope>
    <source>
        <strain evidence="1 2">LUH5627</strain>
    </source>
</reference>
<dbReference type="PATRIC" id="fig|52133.18.peg.2761"/>
<evidence type="ECO:0000313" key="2">
    <source>
        <dbReference type="Proteomes" id="UP000075680"/>
    </source>
</evidence>
<dbReference type="RefSeq" id="WP_061519373.1">
    <property type="nucleotide sequence ID" value="NZ_JRUE01000212.1"/>
</dbReference>
<name>A0A150HM35_9GAMM</name>
<sequence>MKKCSCCQEIKPFSDYTKSKSNKDGHGIYCKPCRKVKKREEYEINRERYLANAKKYRIENPEKVSEAKKQSYLKKPEYYKQMHRIYSENNAEAILERGRLYREENRAQIRARDNAYKARNREKLRKKQIEYQRKNNLKINAYRSRYMRQRRSIDKLFAIKQNMRARFRFELAKRGEEQLIKANQYLGCSWIFLRDYLAEKFTDGMSWENYGDWHVDHVIPLASAKSKEELIRLWHYSNLQPLWASDNISKGAKMPDQLVA</sequence>
<gene>
    <name evidence="1" type="ORF">AVENLUH5627_02689</name>
</gene>